<accession>A0A0F9EMP6</accession>
<sequence>HVAVGLSGKIIHDPDPTSRGKFKGDGNYWVFVVIDPSKVWRNR</sequence>
<comment type="caution">
    <text evidence="1">The sequence shown here is derived from an EMBL/GenBank/DDBJ whole genome shotgun (WGS) entry which is preliminary data.</text>
</comment>
<dbReference type="EMBL" id="LAZR01024373">
    <property type="protein sequence ID" value="KKL75363.1"/>
    <property type="molecule type" value="Genomic_DNA"/>
</dbReference>
<evidence type="ECO:0000313" key="1">
    <source>
        <dbReference type="EMBL" id="KKL75363.1"/>
    </source>
</evidence>
<gene>
    <name evidence="1" type="ORF">LCGC14_2055710</name>
</gene>
<proteinExistence type="predicted"/>
<organism evidence="1">
    <name type="scientific">marine sediment metagenome</name>
    <dbReference type="NCBI Taxonomy" id="412755"/>
    <lineage>
        <taxon>unclassified sequences</taxon>
        <taxon>metagenomes</taxon>
        <taxon>ecological metagenomes</taxon>
    </lineage>
</organism>
<dbReference type="AlphaFoldDB" id="A0A0F9EMP6"/>
<name>A0A0F9EMP6_9ZZZZ</name>
<protein>
    <submittedName>
        <fullName evidence="1">Uncharacterized protein</fullName>
    </submittedName>
</protein>
<reference evidence="1" key="1">
    <citation type="journal article" date="2015" name="Nature">
        <title>Complex archaea that bridge the gap between prokaryotes and eukaryotes.</title>
        <authorList>
            <person name="Spang A."/>
            <person name="Saw J.H."/>
            <person name="Jorgensen S.L."/>
            <person name="Zaremba-Niedzwiedzka K."/>
            <person name="Martijn J."/>
            <person name="Lind A.E."/>
            <person name="van Eijk R."/>
            <person name="Schleper C."/>
            <person name="Guy L."/>
            <person name="Ettema T.J."/>
        </authorList>
    </citation>
    <scope>NUCLEOTIDE SEQUENCE</scope>
</reference>
<feature type="non-terminal residue" evidence="1">
    <location>
        <position position="1"/>
    </location>
</feature>